<accession>A0A6J1VLP9</accession>
<sequence length="267" mass="30277">MEAQRGFLQIPKVQLKQKFWLTEDSMAKLLMAGAKYVDGVVQENHYYDTALDDLAMAGLWLSRRDQEWFLIVEAQEGGTQEKLEEQIKEKAADPGETLCQKMANNVQQDNARRKPSKQNLDKLGALLKIQDQQLDSGAADLESERPKFSSAFTELVGESEVTAYLAAHLRLDLITEGREKATMEDFLQKAGIEHYASNHIVDRTTYLLSDRYTVIVQREECSFRETVMVVLEADVFNICKGLEEIEKLAAYLGMEEQGIQSEGEIMT</sequence>
<name>A0A6J1VLP9_9SAUR</name>
<dbReference type="PANTHER" id="PTHR14586:SF1">
    <property type="entry name" value="THIAMINE-TRIPHOSPHATASE"/>
    <property type="match status" value="1"/>
</dbReference>
<gene>
    <name evidence="2" type="primary">LOC113424139</name>
</gene>
<dbReference type="KEGG" id="nss:113424139"/>
<dbReference type="Gene3D" id="2.40.320.10">
    <property type="entry name" value="Hypothetical Protein Pfu-838710-001"/>
    <property type="match status" value="1"/>
</dbReference>
<evidence type="ECO:0000313" key="1">
    <source>
        <dbReference type="Proteomes" id="UP000504612"/>
    </source>
</evidence>
<dbReference type="Proteomes" id="UP000504612">
    <property type="component" value="Unplaced"/>
</dbReference>
<dbReference type="SUPFAM" id="SSF55154">
    <property type="entry name" value="CYTH-like phosphatases"/>
    <property type="match status" value="1"/>
</dbReference>
<protein>
    <submittedName>
        <fullName evidence="2">Uncharacterized protein LOC113424139</fullName>
    </submittedName>
</protein>
<dbReference type="InterPro" id="IPR033469">
    <property type="entry name" value="CYTH-like_dom_sf"/>
</dbReference>
<proteinExistence type="predicted"/>
<dbReference type="RefSeq" id="XP_026541538.1">
    <property type="nucleotide sequence ID" value="XM_026685753.1"/>
</dbReference>
<dbReference type="GeneID" id="113424139"/>
<dbReference type="InterPro" id="IPR039582">
    <property type="entry name" value="THTPA"/>
</dbReference>
<evidence type="ECO:0000313" key="2">
    <source>
        <dbReference type="RefSeq" id="XP_026541538.1"/>
    </source>
</evidence>
<organism evidence="1 2">
    <name type="scientific">Notechis scutatus</name>
    <name type="common">mainland tiger snake</name>
    <dbReference type="NCBI Taxonomy" id="8663"/>
    <lineage>
        <taxon>Eukaryota</taxon>
        <taxon>Metazoa</taxon>
        <taxon>Chordata</taxon>
        <taxon>Craniata</taxon>
        <taxon>Vertebrata</taxon>
        <taxon>Euteleostomi</taxon>
        <taxon>Lepidosauria</taxon>
        <taxon>Squamata</taxon>
        <taxon>Bifurcata</taxon>
        <taxon>Unidentata</taxon>
        <taxon>Episquamata</taxon>
        <taxon>Toxicofera</taxon>
        <taxon>Serpentes</taxon>
        <taxon>Colubroidea</taxon>
        <taxon>Elapidae</taxon>
        <taxon>Hydrophiinae</taxon>
        <taxon>Notechis</taxon>
    </lineage>
</organism>
<dbReference type="GO" id="GO:0050333">
    <property type="term" value="F:thiamine triphosphate phosphatase activity"/>
    <property type="evidence" value="ECO:0007669"/>
    <property type="project" value="InterPro"/>
</dbReference>
<dbReference type="AlphaFoldDB" id="A0A6J1VLP9"/>
<dbReference type="PANTHER" id="PTHR14586">
    <property type="entry name" value="THIAMINE-TRIPHOSPHATASE"/>
    <property type="match status" value="1"/>
</dbReference>
<reference evidence="2" key="1">
    <citation type="submission" date="2025-08" db="UniProtKB">
        <authorList>
            <consortium name="RefSeq"/>
        </authorList>
    </citation>
    <scope>IDENTIFICATION</scope>
</reference>
<dbReference type="GO" id="GO:0000287">
    <property type="term" value="F:magnesium ion binding"/>
    <property type="evidence" value="ECO:0007669"/>
    <property type="project" value="TreeGrafter"/>
</dbReference>
<dbReference type="GO" id="GO:0042357">
    <property type="term" value="P:thiamine diphosphate metabolic process"/>
    <property type="evidence" value="ECO:0007669"/>
    <property type="project" value="TreeGrafter"/>
</dbReference>
<keyword evidence="1" id="KW-1185">Reference proteome</keyword>